<organism evidence="6 7">
    <name type="scientific">Chrysophaeum taylorii</name>
    <dbReference type="NCBI Taxonomy" id="2483200"/>
    <lineage>
        <taxon>Eukaryota</taxon>
        <taxon>Sar</taxon>
        <taxon>Stramenopiles</taxon>
        <taxon>Ochrophyta</taxon>
        <taxon>Pelagophyceae</taxon>
        <taxon>Pelagomonadales</taxon>
        <taxon>Pelagomonadaceae</taxon>
        <taxon>Chrysophaeum</taxon>
    </lineage>
</organism>
<dbReference type="AlphaFoldDB" id="A0AAD7UCZ6"/>
<feature type="compositionally biased region" description="Low complexity" evidence="3">
    <location>
        <begin position="1"/>
        <end position="11"/>
    </location>
</feature>
<gene>
    <name evidence="6" type="ORF">CTAYLR_005948</name>
</gene>
<feature type="compositionally biased region" description="Polar residues" evidence="3">
    <location>
        <begin position="135"/>
        <end position="144"/>
    </location>
</feature>
<feature type="region of interest" description="Disordered" evidence="3">
    <location>
        <begin position="130"/>
        <end position="177"/>
    </location>
</feature>
<dbReference type="InterPro" id="IPR035441">
    <property type="entry name" value="TFIIS/LEDGF_dom_sf"/>
</dbReference>
<dbReference type="SUPFAM" id="SSF47095">
    <property type="entry name" value="HMG-box"/>
    <property type="match status" value="1"/>
</dbReference>
<feature type="DNA-binding region" description="HMG box" evidence="1">
    <location>
        <begin position="28"/>
        <end position="96"/>
    </location>
</feature>
<dbReference type="Pfam" id="PF08711">
    <property type="entry name" value="Med26"/>
    <property type="match status" value="1"/>
</dbReference>
<dbReference type="SUPFAM" id="SSF47676">
    <property type="entry name" value="Conserved domain common to transcription factors TFIIS, elongin A, CRSP70"/>
    <property type="match status" value="1"/>
</dbReference>
<keyword evidence="1" id="KW-0238">DNA-binding</keyword>
<protein>
    <recommendedName>
        <fullName evidence="8">HMG box domain-containing protein</fullName>
    </recommendedName>
</protein>
<feature type="region of interest" description="Disordered" evidence="3">
    <location>
        <begin position="588"/>
        <end position="635"/>
    </location>
</feature>
<feature type="region of interest" description="Disordered" evidence="3">
    <location>
        <begin position="1"/>
        <end position="26"/>
    </location>
</feature>
<evidence type="ECO:0000313" key="7">
    <source>
        <dbReference type="Proteomes" id="UP001230188"/>
    </source>
</evidence>
<sequence length="709" mass="77987">MSSSKGGSKKSSSVKDAQTGIEVKVPQPPRRLSSYQVYLKHEHASVAAALPTSSQQDIVGTVAAKWKGLDAVARDAWDRLTASENKKLMDEWEDKKHEREYERMTAARTMGLALSLSWEELVEAVKKRNGEKPVVSTTKPQASKRSLPKPVAFERAGRQNSNSTSPAAKGMQKRDIKQRSGDWNACWRNTARRKAVLKALDAIFSLAADRENFASFGNDIIQCFYDIACVTTDPVRGRALMYVEQLAQRWRHSILSRGWRTPGTTPTPQKIVDTITGLYCMERVGVSSARLKADVCEVVASLSPSPPQPVENDVPCEPLSAVGAPPPKRDAEDARYGPADYLGWDPLAGGPPEACEDVLSGEVTSKFRSMCNALIYTFYAERVGVDVGCGYADVLRWLDGMRPYKGPFDMDEWEDYVDQCYLVTHVVFTLNNWGELALEPELLPHEYSFVREHLSVAIRQRDVHLVGEYVECLRCFGATDADPLVQLGIAFLLGTQGSETDRWDEAEDAYTSYHATMVAAQALLAHNFRGFGPGLASALPVLASWLKTDDDLLQAVARAQKKNDDDDDNNLLASPDEVARAQARAKIAENATTKKKLPPSQDAKKRPPPLQEAVASKRTKTLEQQPPPPPLDLAGMESHLKMAANKADWATVTSILARLKDATIAVSDLTATTIGKTVAQLKKVDDDAVTAAAKFVVGKWKKLVKQHQG</sequence>
<proteinExistence type="predicted"/>
<keyword evidence="1" id="KW-0539">Nucleus</keyword>
<feature type="domain" description="HMG box" evidence="4">
    <location>
        <begin position="28"/>
        <end position="96"/>
    </location>
</feature>
<comment type="caution">
    <text evidence="6">The sequence shown here is derived from an EMBL/GenBank/DDBJ whole genome shotgun (WGS) entry which is preliminary data.</text>
</comment>
<dbReference type="InterPro" id="IPR036910">
    <property type="entry name" value="HMG_box_dom_sf"/>
</dbReference>
<evidence type="ECO:0000256" key="1">
    <source>
        <dbReference type="PROSITE-ProRule" id="PRU00267"/>
    </source>
</evidence>
<dbReference type="PROSITE" id="PS50118">
    <property type="entry name" value="HMG_BOX_2"/>
    <property type="match status" value="1"/>
</dbReference>
<dbReference type="SMART" id="SM00398">
    <property type="entry name" value="HMG"/>
    <property type="match status" value="1"/>
</dbReference>
<dbReference type="Pfam" id="PF00505">
    <property type="entry name" value="HMG_box"/>
    <property type="match status" value="1"/>
</dbReference>
<dbReference type="InterPro" id="IPR009071">
    <property type="entry name" value="HMG_box_dom"/>
</dbReference>
<dbReference type="GO" id="GO:0005634">
    <property type="term" value="C:nucleus"/>
    <property type="evidence" value="ECO:0007669"/>
    <property type="project" value="UniProtKB-SubCell"/>
</dbReference>
<dbReference type="Gene3D" id="1.20.930.10">
    <property type="entry name" value="Conserved domain common to transcription factors TFIIS, elongin A, CRSP70"/>
    <property type="match status" value="1"/>
</dbReference>
<dbReference type="Proteomes" id="UP001230188">
    <property type="component" value="Unassembled WGS sequence"/>
</dbReference>
<keyword evidence="7" id="KW-1185">Reference proteome</keyword>
<dbReference type="EMBL" id="JAQMWT010000432">
    <property type="protein sequence ID" value="KAJ8601448.1"/>
    <property type="molecule type" value="Genomic_DNA"/>
</dbReference>
<dbReference type="InterPro" id="IPR017923">
    <property type="entry name" value="TFIIS_N"/>
</dbReference>
<accession>A0AAD7UCZ6</accession>
<reference evidence="6" key="1">
    <citation type="submission" date="2023-01" db="EMBL/GenBank/DDBJ databases">
        <title>Metagenome sequencing of chrysophaentin producing Chrysophaeum taylorii.</title>
        <authorList>
            <person name="Davison J."/>
            <person name="Bewley C."/>
        </authorList>
    </citation>
    <scope>NUCLEOTIDE SEQUENCE</scope>
    <source>
        <strain evidence="6">NIES-1699</strain>
    </source>
</reference>
<dbReference type="Gene3D" id="1.10.30.10">
    <property type="entry name" value="High mobility group box domain"/>
    <property type="match status" value="1"/>
</dbReference>
<evidence type="ECO:0000259" key="5">
    <source>
        <dbReference type="PROSITE" id="PS51319"/>
    </source>
</evidence>
<evidence type="ECO:0000313" key="6">
    <source>
        <dbReference type="EMBL" id="KAJ8601448.1"/>
    </source>
</evidence>
<dbReference type="GO" id="GO:0003677">
    <property type="term" value="F:DNA binding"/>
    <property type="evidence" value="ECO:0007669"/>
    <property type="project" value="UniProtKB-UniRule"/>
</dbReference>
<evidence type="ECO:0008006" key="8">
    <source>
        <dbReference type="Google" id="ProtNLM"/>
    </source>
</evidence>
<evidence type="ECO:0000256" key="2">
    <source>
        <dbReference type="PROSITE-ProRule" id="PRU00649"/>
    </source>
</evidence>
<dbReference type="PROSITE" id="PS51319">
    <property type="entry name" value="TFIIS_N"/>
    <property type="match status" value="1"/>
</dbReference>
<evidence type="ECO:0000259" key="4">
    <source>
        <dbReference type="PROSITE" id="PS50118"/>
    </source>
</evidence>
<evidence type="ECO:0000256" key="3">
    <source>
        <dbReference type="SAM" id="MobiDB-lite"/>
    </source>
</evidence>
<comment type="subcellular location">
    <subcellularLocation>
        <location evidence="2">Nucleus</location>
    </subcellularLocation>
</comment>
<feature type="domain" description="TFIIS N-terminal" evidence="5">
    <location>
        <begin position="635"/>
        <end position="707"/>
    </location>
</feature>
<name>A0AAD7UCZ6_9STRA</name>